<dbReference type="AlphaFoldDB" id="A0A2P6RC08"/>
<dbReference type="CDD" id="cd09917">
    <property type="entry name" value="F-box_SF"/>
    <property type="match status" value="1"/>
</dbReference>
<proteinExistence type="predicted"/>
<gene>
    <name evidence="3" type="ORF">RchiOBHm_Chr3g0474041</name>
</gene>
<dbReference type="PANTHER" id="PTHR34223">
    <property type="entry name" value="OS11G0201299 PROTEIN"/>
    <property type="match status" value="1"/>
</dbReference>
<dbReference type="Proteomes" id="UP000238479">
    <property type="component" value="Chromosome 3"/>
</dbReference>
<dbReference type="InterPro" id="IPR036047">
    <property type="entry name" value="F-box-like_dom_sf"/>
</dbReference>
<dbReference type="PANTHER" id="PTHR34223:SF51">
    <property type="entry name" value="OS06G0556300 PROTEIN"/>
    <property type="match status" value="1"/>
</dbReference>
<dbReference type="PROSITE" id="PS50181">
    <property type="entry name" value="FBOX"/>
    <property type="match status" value="1"/>
</dbReference>
<dbReference type="SUPFAM" id="SSF81383">
    <property type="entry name" value="F-box domain"/>
    <property type="match status" value="1"/>
</dbReference>
<organism evidence="3 4">
    <name type="scientific">Rosa chinensis</name>
    <name type="common">China rose</name>
    <dbReference type="NCBI Taxonomy" id="74649"/>
    <lineage>
        <taxon>Eukaryota</taxon>
        <taxon>Viridiplantae</taxon>
        <taxon>Streptophyta</taxon>
        <taxon>Embryophyta</taxon>
        <taxon>Tracheophyta</taxon>
        <taxon>Spermatophyta</taxon>
        <taxon>Magnoliopsida</taxon>
        <taxon>eudicotyledons</taxon>
        <taxon>Gunneridae</taxon>
        <taxon>Pentapetalae</taxon>
        <taxon>rosids</taxon>
        <taxon>fabids</taxon>
        <taxon>Rosales</taxon>
        <taxon>Rosaceae</taxon>
        <taxon>Rosoideae</taxon>
        <taxon>Rosoideae incertae sedis</taxon>
        <taxon>Rosa</taxon>
    </lineage>
</organism>
<evidence type="ECO:0000256" key="1">
    <source>
        <dbReference type="SAM" id="MobiDB-lite"/>
    </source>
</evidence>
<dbReference type="Gramene" id="PRQ43969">
    <property type="protein sequence ID" value="PRQ43969"/>
    <property type="gene ID" value="RchiOBHm_Chr3g0474041"/>
</dbReference>
<protein>
    <submittedName>
        <fullName evidence="3">Putative F-box domain, leucine-rich repeat domain, L domain-containing protein</fullName>
    </submittedName>
</protein>
<dbReference type="Pfam" id="PF00646">
    <property type="entry name" value="F-box"/>
    <property type="match status" value="1"/>
</dbReference>
<sequence>MEMMKQRRKLASCEGVGGSGGNESGIDRFSDLPDQVAHHILSFLALPDLSRVCCVSKRCGQLCISAPSLNFDEFSSDSMSTCSEQLKLLTYLVRFLFRRGDNKIQSFRVRWEIHSMHVDATSCICDTLSIWIQNAVGCNVEVLDLKITSCNTKLVFFPSCVFLCAPLKSLVVDMNYTVLRTPSSAFSSNLKYLQLTNVYIEDEEFFKWISCSCKCIGDLSLSHVHGIENVTIFRSSLERFSLICGPLDHMCHLNISSEKLVDINLYWTFDSPSNKSLTIDAPNLKCFNWIGNLMKYPNLGKLECLETAALYLKPEVEDLNKVHEVLWSLRRAPGLLLNDVVIKASFMDGSVPASLYDTSSLCLVIESFVDELVPALVCVFRRTPNLSLLCIKSKPPHNPQSNTYGFNMEYWKLQDLAFTNQLNHVTIELCSGSNGIELAKYMLKYALNMQRMVVICLPIDLKKVTRKLKKIKMISNAVLVIQKKLKGKRLELSLCIVLFYVLQSLFF</sequence>
<accession>A0A2P6RC08</accession>
<evidence type="ECO:0000313" key="4">
    <source>
        <dbReference type="Proteomes" id="UP000238479"/>
    </source>
</evidence>
<dbReference type="Gene3D" id="1.20.1280.50">
    <property type="match status" value="1"/>
</dbReference>
<evidence type="ECO:0000313" key="3">
    <source>
        <dbReference type="EMBL" id="PRQ43969.1"/>
    </source>
</evidence>
<reference evidence="3 4" key="1">
    <citation type="journal article" date="2018" name="Nat. Genet.">
        <title>The Rosa genome provides new insights in the design of modern roses.</title>
        <authorList>
            <person name="Bendahmane M."/>
        </authorList>
    </citation>
    <scope>NUCLEOTIDE SEQUENCE [LARGE SCALE GENOMIC DNA]</scope>
    <source>
        <strain evidence="4">cv. Old Blush</strain>
    </source>
</reference>
<dbReference type="OrthoDB" id="1148828at2759"/>
<name>A0A2P6RC08_ROSCH</name>
<feature type="domain" description="F-box" evidence="2">
    <location>
        <begin position="26"/>
        <end position="74"/>
    </location>
</feature>
<dbReference type="InterPro" id="IPR053197">
    <property type="entry name" value="F-box_SCFL_complex_component"/>
</dbReference>
<feature type="compositionally biased region" description="Basic residues" evidence="1">
    <location>
        <begin position="1"/>
        <end position="10"/>
    </location>
</feature>
<dbReference type="InterPro" id="IPR001810">
    <property type="entry name" value="F-box_dom"/>
</dbReference>
<dbReference type="OMA" id="DATSCIC"/>
<feature type="region of interest" description="Disordered" evidence="1">
    <location>
        <begin position="1"/>
        <end position="22"/>
    </location>
</feature>
<comment type="caution">
    <text evidence="3">The sequence shown here is derived from an EMBL/GenBank/DDBJ whole genome shotgun (WGS) entry which is preliminary data.</text>
</comment>
<dbReference type="EMBL" id="PDCK01000041">
    <property type="protein sequence ID" value="PRQ43969.1"/>
    <property type="molecule type" value="Genomic_DNA"/>
</dbReference>
<evidence type="ECO:0000259" key="2">
    <source>
        <dbReference type="PROSITE" id="PS50181"/>
    </source>
</evidence>
<keyword evidence="4" id="KW-1185">Reference proteome</keyword>